<dbReference type="OrthoDB" id="3035529at2"/>
<name>A0A220U102_9BACI</name>
<proteinExistence type="predicted"/>
<dbReference type="Pfam" id="PF01381">
    <property type="entry name" value="HTH_3"/>
    <property type="match status" value="1"/>
</dbReference>
<reference evidence="2 3" key="1">
    <citation type="submission" date="2017-07" db="EMBL/GenBank/DDBJ databases">
        <title>Virgibacillus sp. LM2416.</title>
        <authorList>
            <person name="Tak E.J."/>
            <person name="Bae J.-W."/>
        </authorList>
    </citation>
    <scope>NUCLEOTIDE SEQUENCE [LARGE SCALE GENOMIC DNA]</scope>
    <source>
        <strain evidence="2 3">LM2416</strain>
    </source>
</reference>
<dbReference type="SMART" id="SM00530">
    <property type="entry name" value="HTH_XRE"/>
    <property type="match status" value="1"/>
</dbReference>
<evidence type="ECO:0000259" key="1">
    <source>
        <dbReference type="PROSITE" id="PS50943"/>
    </source>
</evidence>
<gene>
    <name evidence="2" type="ORF">CFK37_05700</name>
</gene>
<dbReference type="PROSITE" id="PS50943">
    <property type="entry name" value="HTH_CROC1"/>
    <property type="match status" value="1"/>
</dbReference>
<organism evidence="2 3">
    <name type="scientific">Virgibacillus phasianinus</name>
    <dbReference type="NCBI Taxonomy" id="2017483"/>
    <lineage>
        <taxon>Bacteria</taxon>
        <taxon>Bacillati</taxon>
        <taxon>Bacillota</taxon>
        <taxon>Bacilli</taxon>
        <taxon>Bacillales</taxon>
        <taxon>Bacillaceae</taxon>
        <taxon>Virgibacillus</taxon>
    </lineage>
</organism>
<dbReference type="InterPro" id="IPR001387">
    <property type="entry name" value="Cro/C1-type_HTH"/>
</dbReference>
<dbReference type="InterPro" id="IPR010982">
    <property type="entry name" value="Lambda_DNA-bd_dom_sf"/>
</dbReference>
<dbReference type="EMBL" id="CP022315">
    <property type="protein sequence ID" value="ASK61685.1"/>
    <property type="molecule type" value="Genomic_DNA"/>
</dbReference>
<evidence type="ECO:0000313" key="3">
    <source>
        <dbReference type="Proteomes" id="UP000198312"/>
    </source>
</evidence>
<dbReference type="AlphaFoldDB" id="A0A220U102"/>
<dbReference type="GO" id="GO:0003677">
    <property type="term" value="F:DNA binding"/>
    <property type="evidence" value="ECO:0007669"/>
    <property type="project" value="InterPro"/>
</dbReference>
<dbReference type="RefSeq" id="WP_089060946.1">
    <property type="nucleotide sequence ID" value="NZ_CP022315.1"/>
</dbReference>
<protein>
    <submittedName>
        <fullName evidence="2">Transcriptional regulator</fullName>
    </submittedName>
</protein>
<dbReference type="KEGG" id="vil:CFK37_05700"/>
<dbReference type="CDD" id="cd00093">
    <property type="entry name" value="HTH_XRE"/>
    <property type="match status" value="1"/>
</dbReference>
<dbReference type="Proteomes" id="UP000198312">
    <property type="component" value="Chromosome"/>
</dbReference>
<evidence type="ECO:0000313" key="2">
    <source>
        <dbReference type="EMBL" id="ASK61685.1"/>
    </source>
</evidence>
<sequence length="75" mass="8492">MDTARIGRRVKAFRKLKGYTQIDFAKVLHVSITELRDVERGMKEAPDVLLDKVALTLSVSKEELIGKDEHIQGVK</sequence>
<dbReference type="SUPFAM" id="SSF47413">
    <property type="entry name" value="lambda repressor-like DNA-binding domains"/>
    <property type="match status" value="1"/>
</dbReference>
<dbReference type="Gene3D" id="1.10.260.40">
    <property type="entry name" value="lambda repressor-like DNA-binding domains"/>
    <property type="match status" value="1"/>
</dbReference>
<keyword evidence="3" id="KW-1185">Reference proteome</keyword>
<accession>A0A220U102</accession>
<feature type="domain" description="HTH cro/C1-type" evidence="1">
    <location>
        <begin position="10"/>
        <end position="64"/>
    </location>
</feature>